<accession>A0A8S4QK73</accession>
<dbReference type="EMBL" id="CAKXAJ010004513">
    <property type="protein sequence ID" value="CAH2208776.1"/>
    <property type="molecule type" value="Genomic_DNA"/>
</dbReference>
<comment type="caution">
    <text evidence="2">The sequence shown here is derived from an EMBL/GenBank/DDBJ whole genome shotgun (WGS) entry which is preliminary data.</text>
</comment>
<feature type="compositionally biased region" description="Low complexity" evidence="1">
    <location>
        <begin position="103"/>
        <end position="129"/>
    </location>
</feature>
<protein>
    <submittedName>
        <fullName evidence="2">Jg21984 protein</fullName>
    </submittedName>
</protein>
<gene>
    <name evidence="2" type="primary">jg21984</name>
    <name evidence="2" type="ORF">PAEG_LOCUS1303</name>
</gene>
<sequence length="129" mass="13090">MLAILGVLNLSRSASNEWNGLAESASQPSPLRGVVWAGGSGDVRGGLAARLQLSETVAYMARAVRVAVHTDTSGELLLTDRRVAQRARLPAGVAAGQHGGAGARARAAAARAPAHPAALPAAQAQAQIR</sequence>
<feature type="non-terminal residue" evidence="2">
    <location>
        <position position="1"/>
    </location>
</feature>
<reference evidence="2" key="1">
    <citation type="submission" date="2022-03" db="EMBL/GenBank/DDBJ databases">
        <authorList>
            <person name="Lindestad O."/>
        </authorList>
    </citation>
    <scope>NUCLEOTIDE SEQUENCE</scope>
</reference>
<name>A0A8S4QK73_9NEOP</name>
<dbReference type="AlphaFoldDB" id="A0A8S4QK73"/>
<evidence type="ECO:0000313" key="3">
    <source>
        <dbReference type="Proteomes" id="UP000838756"/>
    </source>
</evidence>
<feature type="region of interest" description="Disordered" evidence="1">
    <location>
        <begin position="94"/>
        <end position="129"/>
    </location>
</feature>
<evidence type="ECO:0000313" key="2">
    <source>
        <dbReference type="EMBL" id="CAH2208776.1"/>
    </source>
</evidence>
<dbReference type="Proteomes" id="UP000838756">
    <property type="component" value="Unassembled WGS sequence"/>
</dbReference>
<proteinExistence type="predicted"/>
<keyword evidence="3" id="KW-1185">Reference proteome</keyword>
<evidence type="ECO:0000256" key="1">
    <source>
        <dbReference type="SAM" id="MobiDB-lite"/>
    </source>
</evidence>
<organism evidence="2 3">
    <name type="scientific">Pararge aegeria aegeria</name>
    <dbReference type="NCBI Taxonomy" id="348720"/>
    <lineage>
        <taxon>Eukaryota</taxon>
        <taxon>Metazoa</taxon>
        <taxon>Ecdysozoa</taxon>
        <taxon>Arthropoda</taxon>
        <taxon>Hexapoda</taxon>
        <taxon>Insecta</taxon>
        <taxon>Pterygota</taxon>
        <taxon>Neoptera</taxon>
        <taxon>Endopterygota</taxon>
        <taxon>Lepidoptera</taxon>
        <taxon>Glossata</taxon>
        <taxon>Ditrysia</taxon>
        <taxon>Papilionoidea</taxon>
        <taxon>Nymphalidae</taxon>
        <taxon>Satyrinae</taxon>
        <taxon>Satyrini</taxon>
        <taxon>Parargina</taxon>
        <taxon>Pararge</taxon>
    </lineage>
</organism>